<dbReference type="OrthoDB" id="9775333at2"/>
<keyword evidence="2" id="KW-1185">Reference proteome</keyword>
<proteinExistence type="predicted"/>
<organism evidence="1 2">
    <name type="scientific">Leminorella richardii</name>
    <dbReference type="NCBI Taxonomy" id="158841"/>
    <lineage>
        <taxon>Bacteria</taxon>
        <taxon>Pseudomonadati</taxon>
        <taxon>Pseudomonadota</taxon>
        <taxon>Gammaproteobacteria</taxon>
        <taxon>Enterobacterales</taxon>
        <taxon>Budviciaceae</taxon>
        <taxon>Leminorella</taxon>
    </lineage>
</organism>
<gene>
    <name evidence="1" type="ORF">NCTC12151_03243</name>
</gene>
<dbReference type="PANTHER" id="PTHR35566:SF1">
    <property type="entry name" value="TYPE VI SECRETION SYSTEM BASEPLATE COMPONENT TSSK1"/>
    <property type="match status" value="1"/>
</dbReference>
<dbReference type="PANTHER" id="PTHR35566">
    <property type="entry name" value="BLR3599 PROTEIN"/>
    <property type="match status" value="1"/>
</dbReference>
<evidence type="ECO:0000313" key="2">
    <source>
        <dbReference type="Proteomes" id="UP000249005"/>
    </source>
</evidence>
<dbReference type="InterPro" id="IPR010263">
    <property type="entry name" value="T6SS_TssK"/>
</dbReference>
<dbReference type="RefSeq" id="WP_111741555.1">
    <property type="nucleotide sequence ID" value="NZ_LR698987.1"/>
</dbReference>
<accession>A0A2X4XUQ7</accession>
<dbReference type="Pfam" id="PF05936">
    <property type="entry name" value="T6SS_VasE"/>
    <property type="match status" value="1"/>
</dbReference>
<dbReference type="Proteomes" id="UP000249005">
    <property type="component" value="Chromosome 1"/>
</dbReference>
<protein>
    <submittedName>
        <fullName evidence="1">Uncharacterized protein conserved in bacteria</fullName>
    </submittedName>
</protein>
<dbReference type="AlphaFoldDB" id="A0A2X4XUQ7"/>
<name>A0A2X4XUQ7_9GAMM</name>
<evidence type="ECO:0000313" key="1">
    <source>
        <dbReference type="EMBL" id="SQI43805.1"/>
    </source>
</evidence>
<sequence>MKIHRPLWNEGAFLSPEQFQQQNRWEAFSNDSIARLGLANPWGVQRATFDPQALSLNRLNAESLSIRFPDGTLVDTDVSDALPPARDLLQSVPADRSEIVVLLGLPLLLANGGNCHQDGTHSERPLRYRKEWIDVQDMFGQGSENIAVERFALTLLFDFEEQGDYLTCPVARLKRDANGAFAVDPSFLPPMLNLTADGGMLAQQLDMLCTQVQAKRQRLMGMRRERNQQMAEFAVADVSLFWLLNALNGHEPLLKFFKQFPASHPERLYQQLSSLAGALLTFSLEHDVEAIPAYQHKQLNQVFPPLFRLVGQLLEASLPSRVIAIELIHDRGTRWSGRLQDSRLTEEADFFLSVRSSMPSHQLLELFPLLCKVGSPDDVSQTVNSALSGIPLKALSHVPAAIPLRLDNQYFALDLTHPAAASMLAARCCEFYVPRSLPDVSLELFAVLKS</sequence>
<dbReference type="KEGG" id="lri:NCTC12151_03243"/>
<dbReference type="EMBL" id="LS483470">
    <property type="protein sequence ID" value="SQI43805.1"/>
    <property type="molecule type" value="Genomic_DNA"/>
</dbReference>
<dbReference type="NCBIfam" id="TIGR03353">
    <property type="entry name" value="VI_chp_4"/>
    <property type="match status" value="1"/>
</dbReference>
<reference evidence="1 2" key="1">
    <citation type="submission" date="2018-06" db="EMBL/GenBank/DDBJ databases">
        <authorList>
            <consortium name="Pathogen Informatics"/>
            <person name="Doyle S."/>
        </authorList>
    </citation>
    <scope>NUCLEOTIDE SEQUENCE [LARGE SCALE GENOMIC DNA]</scope>
    <source>
        <strain evidence="1 2">NCTC12151</strain>
    </source>
</reference>